<dbReference type="KEGG" id="gaw:V144x_45900"/>
<dbReference type="AlphaFoldDB" id="A0A517W1F2"/>
<protein>
    <submittedName>
        <fullName evidence="2">Uncharacterized protein</fullName>
    </submittedName>
</protein>
<keyword evidence="1" id="KW-1133">Transmembrane helix</keyword>
<keyword evidence="1" id="KW-0812">Transmembrane</keyword>
<evidence type="ECO:0000256" key="1">
    <source>
        <dbReference type="SAM" id="Phobius"/>
    </source>
</evidence>
<feature type="transmembrane region" description="Helical" evidence="1">
    <location>
        <begin position="99"/>
        <end position="119"/>
    </location>
</feature>
<gene>
    <name evidence="2" type="ORF">V144x_45900</name>
</gene>
<organism evidence="2 3">
    <name type="scientific">Gimesia aquarii</name>
    <dbReference type="NCBI Taxonomy" id="2527964"/>
    <lineage>
        <taxon>Bacteria</taxon>
        <taxon>Pseudomonadati</taxon>
        <taxon>Planctomycetota</taxon>
        <taxon>Planctomycetia</taxon>
        <taxon>Planctomycetales</taxon>
        <taxon>Planctomycetaceae</taxon>
        <taxon>Gimesia</taxon>
    </lineage>
</organism>
<proteinExistence type="predicted"/>
<keyword evidence="1" id="KW-0472">Membrane</keyword>
<dbReference type="Proteomes" id="UP000318704">
    <property type="component" value="Chromosome"/>
</dbReference>
<reference evidence="2 3" key="1">
    <citation type="submission" date="2019-03" db="EMBL/GenBank/DDBJ databases">
        <title>Deep-cultivation of Planctomycetes and their phenomic and genomic characterization uncovers novel biology.</title>
        <authorList>
            <person name="Wiegand S."/>
            <person name="Jogler M."/>
            <person name="Boedeker C."/>
            <person name="Pinto D."/>
            <person name="Vollmers J."/>
            <person name="Rivas-Marin E."/>
            <person name="Kohn T."/>
            <person name="Peeters S.H."/>
            <person name="Heuer A."/>
            <person name="Rast P."/>
            <person name="Oberbeckmann S."/>
            <person name="Bunk B."/>
            <person name="Jeske O."/>
            <person name="Meyerdierks A."/>
            <person name="Storesund J.E."/>
            <person name="Kallscheuer N."/>
            <person name="Luecker S."/>
            <person name="Lage O.M."/>
            <person name="Pohl T."/>
            <person name="Merkel B.J."/>
            <person name="Hornburger P."/>
            <person name="Mueller R.-W."/>
            <person name="Bruemmer F."/>
            <person name="Labrenz M."/>
            <person name="Spormann A.M."/>
            <person name="Op den Camp H."/>
            <person name="Overmann J."/>
            <person name="Amann R."/>
            <person name="Jetten M.S.M."/>
            <person name="Mascher T."/>
            <person name="Medema M.H."/>
            <person name="Devos D.P."/>
            <person name="Kaster A.-K."/>
            <person name="Ovreas L."/>
            <person name="Rohde M."/>
            <person name="Galperin M.Y."/>
            <person name="Jogler C."/>
        </authorList>
    </citation>
    <scope>NUCLEOTIDE SEQUENCE [LARGE SCALE GENOMIC DNA]</scope>
    <source>
        <strain evidence="2 3">V144</strain>
    </source>
</reference>
<dbReference type="RefSeq" id="WP_144988268.1">
    <property type="nucleotide sequence ID" value="NZ_CP037920.1"/>
</dbReference>
<name>A0A517W1F2_9PLAN</name>
<evidence type="ECO:0000313" key="3">
    <source>
        <dbReference type="Proteomes" id="UP000318704"/>
    </source>
</evidence>
<evidence type="ECO:0000313" key="2">
    <source>
        <dbReference type="EMBL" id="QDT99080.1"/>
    </source>
</evidence>
<sequence>MNLVEYQTKLESMIETHNFDQRSQLENLAVLSPEHRKIWEDFLIMEHTLPAWKQAVPEVDLVEAVLTQLNDSEQTTHELVQALDSSSAPINNPRLNTRLLYVSMISVTILLFAVSLKFWGDQSKVVPPNTITKSTNIGSIPKANSPKQATPNNRLNQLLYNARAASWGLAQSTAGAMTEAVNLVPIAPQKPESTDANPDRSNWVDDINNEMQPLKEQISHAWNFIIHSVPEETTNI</sequence>
<accession>A0A517W1F2</accession>
<dbReference type="EMBL" id="CP037920">
    <property type="protein sequence ID" value="QDT99080.1"/>
    <property type="molecule type" value="Genomic_DNA"/>
</dbReference>